<dbReference type="InterPro" id="IPR003369">
    <property type="entry name" value="TatA/B/E"/>
</dbReference>
<dbReference type="GeneID" id="300270887"/>
<dbReference type="RefSeq" id="WP_306346878.1">
    <property type="nucleotide sequence ID" value="NZ_JASAVU010000006.1"/>
</dbReference>
<sequence length="73" mass="8184">MGISPWQLLAIVVVVILLFGTKKLRNMGSDLGGAMKDFKKAMKDEGQETEAKDAEFEKIVDEVKQDTVKQEKK</sequence>
<evidence type="ECO:0000256" key="2">
    <source>
        <dbReference type="ARBA" id="ARBA00022448"/>
    </source>
</evidence>
<dbReference type="AlphaFoldDB" id="A0AAW8CKC4"/>
<dbReference type="Gene3D" id="1.20.5.3310">
    <property type="match status" value="1"/>
</dbReference>
<evidence type="ECO:0000256" key="7">
    <source>
        <dbReference type="ARBA" id="ARBA00023010"/>
    </source>
</evidence>
<comment type="similarity">
    <text evidence="9">Belongs to the TatA/E family.</text>
</comment>
<evidence type="ECO:0000256" key="4">
    <source>
        <dbReference type="ARBA" id="ARBA00022692"/>
    </source>
</evidence>
<organism evidence="10 11">
    <name type="scientific">Phocoenobacter atlanticus subsp. atlanticus</name>
    <dbReference type="NCBI Taxonomy" id="3061285"/>
    <lineage>
        <taxon>Bacteria</taxon>
        <taxon>Pseudomonadati</taxon>
        <taxon>Pseudomonadota</taxon>
        <taxon>Gammaproteobacteria</taxon>
        <taxon>Pasteurellales</taxon>
        <taxon>Pasteurellaceae</taxon>
        <taxon>Phocoenobacter</taxon>
        <taxon>Phocoenobacter atlanticus</taxon>
    </lineage>
</organism>
<dbReference type="GO" id="GO:0008320">
    <property type="term" value="F:protein transmembrane transporter activity"/>
    <property type="evidence" value="ECO:0007669"/>
    <property type="project" value="UniProtKB-UniRule"/>
</dbReference>
<protein>
    <recommendedName>
        <fullName evidence="9">Sec-independent protein translocase protein TatA</fullName>
    </recommendedName>
</protein>
<dbReference type="HAMAP" id="MF_00236">
    <property type="entry name" value="TatA_E"/>
    <property type="match status" value="1"/>
</dbReference>
<evidence type="ECO:0000256" key="3">
    <source>
        <dbReference type="ARBA" id="ARBA00022475"/>
    </source>
</evidence>
<evidence type="ECO:0000256" key="6">
    <source>
        <dbReference type="ARBA" id="ARBA00022989"/>
    </source>
</evidence>
<dbReference type="GO" id="GO:0043953">
    <property type="term" value="P:protein transport by the Tat complex"/>
    <property type="evidence" value="ECO:0007669"/>
    <property type="project" value="UniProtKB-UniRule"/>
</dbReference>
<dbReference type="Proteomes" id="UP001226020">
    <property type="component" value="Unassembled WGS sequence"/>
</dbReference>
<dbReference type="Pfam" id="PF02416">
    <property type="entry name" value="TatA_B_E"/>
    <property type="match status" value="1"/>
</dbReference>
<gene>
    <name evidence="9 10" type="primary">tatA</name>
    <name evidence="10" type="ORF">QJU57_07430</name>
</gene>
<proteinExistence type="inferred from homology"/>
<comment type="subunit">
    <text evidence="9">The Tat system comprises two distinct complexes: a TatABC complex, containing multiple copies of TatA, TatB and TatC subunits, and a separate TatA complex, containing only TatA subunits. Substrates initially bind to the TatABC complex, which probably triggers association of the separate TatA complex to form the active translocon.</text>
</comment>
<keyword evidence="11" id="KW-1185">Reference proteome</keyword>
<keyword evidence="8 9" id="KW-0472">Membrane</keyword>
<dbReference type="GO" id="GO:0033281">
    <property type="term" value="C:TAT protein transport complex"/>
    <property type="evidence" value="ECO:0007669"/>
    <property type="project" value="UniProtKB-UniRule"/>
</dbReference>
<dbReference type="InterPro" id="IPR006312">
    <property type="entry name" value="TatA/E"/>
</dbReference>
<feature type="transmembrane region" description="Helical" evidence="9">
    <location>
        <begin position="6"/>
        <end position="21"/>
    </location>
</feature>
<dbReference type="PANTHER" id="PTHR42982">
    <property type="entry name" value="SEC-INDEPENDENT PROTEIN TRANSLOCASE PROTEIN TATA"/>
    <property type="match status" value="1"/>
</dbReference>
<keyword evidence="6 9" id="KW-1133">Transmembrane helix</keyword>
<evidence type="ECO:0000256" key="1">
    <source>
        <dbReference type="ARBA" id="ARBA00004162"/>
    </source>
</evidence>
<evidence type="ECO:0000256" key="9">
    <source>
        <dbReference type="HAMAP-Rule" id="MF_00236"/>
    </source>
</evidence>
<evidence type="ECO:0000313" key="11">
    <source>
        <dbReference type="Proteomes" id="UP001226020"/>
    </source>
</evidence>
<accession>A0AAW8CKC4</accession>
<evidence type="ECO:0000256" key="5">
    <source>
        <dbReference type="ARBA" id="ARBA00022927"/>
    </source>
</evidence>
<reference evidence="10 11" key="1">
    <citation type="journal article" date="2023" name="Front. Microbiol.">
        <title>Phylogeography and host specificity of Pasteurellaceae pathogenic to sea-farmed fish in the north-east Atlantic.</title>
        <authorList>
            <person name="Gulla S."/>
            <person name="Colquhoun D.J."/>
            <person name="Olsen A.B."/>
            <person name="Spilsberg B."/>
            <person name="Lagesen K."/>
            <person name="Aakesson C.P."/>
            <person name="Strom S."/>
            <person name="Manji F."/>
            <person name="Birkbeck T.H."/>
            <person name="Nilsen H.K."/>
        </authorList>
    </citation>
    <scope>NUCLEOTIDE SEQUENCE [LARGE SCALE GENOMIC DNA]</scope>
    <source>
        <strain evidence="10 11">NVIB3131</strain>
    </source>
</reference>
<name>A0AAW8CKC4_9PAST</name>
<dbReference type="EMBL" id="JASAXT010000012">
    <property type="protein sequence ID" value="MDP8148906.1"/>
    <property type="molecule type" value="Genomic_DNA"/>
</dbReference>
<comment type="caution">
    <text evidence="10">The sequence shown here is derived from an EMBL/GenBank/DDBJ whole genome shotgun (WGS) entry which is preliminary data.</text>
</comment>
<comment type="subcellular location">
    <subcellularLocation>
        <location evidence="1 9">Cell membrane</location>
        <topology evidence="1 9">Single-pass membrane protein</topology>
    </subcellularLocation>
</comment>
<comment type="function">
    <text evidence="9">Part of the twin-arginine translocation (Tat) system that transports large folded proteins containing a characteristic twin-arginine motif in their signal peptide across membranes. TatA could form the protein-conducting channel of the Tat system.</text>
</comment>
<keyword evidence="4 9" id="KW-0812">Transmembrane</keyword>
<evidence type="ECO:0000256" key="8">
    <source>
        <dbReference type="ARBA" id="ARBA00023136"/>
    </source>
</evidence>
<dbReference type="NCBIfam" id="TIGR01411">
    <property type="entry name" value="tatAE"/>
    <property type="match status" value="1"/>
</dbReference>
<keyword evidence="3 9" id="KW-1003">Cell membrane</keyword>
<keyword evidence="7 9" id="KW-0811">Translocation</keyword>
<keyword evidence="5 9" id="KW-0653">Protein transport</keyword>
<keyword evidence="2 9" id="KW-0813">Transport</keyword>
<evidence type="ECO:0000313" key="10">
    <source>
        <dbReference type="EMBL" id="MDP8148906.1"/>
    </source>
</evidence>
<dbReference type="PANTHER" id="PTHR42982:SF1">
    <property type="entry name" value="SEC-INDEPENDENT PROTEIN TRANSLOCASE PROTEIN TATA"/>
    <property type="match status" value="1"/>
</dbReference>